<dbReference type="RefSeq" id="WP_157449691.1">
    <property type="nucleotide sequence ID" value="NZ_LDJX01000003.1"/>
</dbReference>
<reference evidence="1 2" key="1">
    <citation type="submission" date="2015-09" db="EMBL/GenBank/DDBJ databases">
        <title>Genome sequence of the marine flavobacterium Croceitalea dokdonensis DOKDO 023 that contains proton- and sodium-pumping rhodopsins.</title>
        <authorList>
            <person name="Kwon S.-K."/>
            <person name="Lee H.K."/>
            <person name="Kwak M.-J."/>
            <person name="Kim J.F."/>
        </authorList>
    </citation>
    <scope>NUCLEOTIDE SEQUENCE [LARGE SCALE GENOMIC DNA]</scope>
    <source>
        <strain evidence="1 2">DOKDO 023</strain>
    </source>
</reference>
<dbReference type="PROSITE" id="PS51257">
    <property type="entry name" value="PROKAR_LIPOPROTEIN"/>
    <property type="match status" value="1"/>
</dbReference>
<evidence type="ECO:0000313" key="1">
    <source>
        <dbReference type="EMBL" id="KPM32110.1"/>
    </source>
</evidence>
<comment type="caution">
    <text evidence="1">The sequence shown here is derived from an EMBL/GenBank/DDBJ whole genome shotgun (WGS) entry which is preliminary data.</text>
</comment>
<gene>
    <name evidence="1" type="ORF">I595_1759</name>
</gene>
<sequence>MEILKYRSVFQSKRGNKGALLILMVLMCGCDASRKVVEETVLYINERESNPMKNSHEDLERIPLLWQNPEEPSTIVIDAPIWSKKEAQRLLQRKKRSAKHNRQYGTAVSPVALKIVENYENSENKEPGGHCLAACRSRFLTAYKDVHGTSVYNDLPSDMATKYYRADEVFDHLYASTFGAHKGWRTLPKKYRGRGGAGAVAHAGMGTLVDWFGIWSGKLRPGAIMQVWKRKSDYNKVIRGKRGNNFDPFGHSFIFLGYERDTAGKIIGLNIADQGYQSYRPLRPRDYEVWWGANLNV</sequence>
<accession>A0A0P7A612</accession>
<dbReference type="EMBL" id="LDJX01000003">
    <property type="protein sequence ID" value="KPM32110.1"/>
    <property type="molecule type" value="Genomic_DNA"/>
</dbReference>
<dbReference type="AlphaFoldDB" id="A0A0P7A612"/>
<name>A0A0P7A612_9FLAO</name>
<dbReference type="STRING" id="1300341.I595_1759"/>
<keyword evidence="2" id="KW-1185">Reference proteome</keyword>
<evidence type="ECO:0000313" key="2">
    <source>
        <dbReference type="Proteomes" id="UP000050280"/>
    </source>
</evidence>
<dbReference type="OrthoDB" id="1252162at2"/>
<dbReference type="Proteomes" id="UP000050280">
    <property type="component" value="Unassembled WGS sequence"/>
</dbReference>
<dbReference type="PATRIC" id="fig|1300341.3.peg.1945"/>
<organism evidence="1 2">
    <name type="scientific">Croceitalea dokdonensis DOKDO 023</name>
    <dbReference type="NCBI Taxonomy" id="1300341"/>
    <lineage>
        <taxon>Bacteria</taxon>
        <taxon>Pseudomonadati</taxon>
        <taxon>Bacteroidota</taxon>
        <taxon>Flavobacteriia</taxon>
        <taxon>Flavobacteriales</taxon>
        <taxon>Flavobacteriaceae</taxon>
        <taxon>Croceitalea</taxon>
    </lineage>
</organism>
<proteinExistence type="predicted"/>
<protein>
    <submittedName>
        <fullName evidence="1">Uncharacterized protein</fullName>
    </submittedName>
</protein>